<dbReference type="InterPro" id="IPR003018">
    <property type="entry name" value="GAF"/>
</dbReference>
<dbReference type="Gene3D" id="3.30.450.40">
    <property type="match status" value="1"/>
</dbReference>
<evidence type="ECO:0000313" key="2">
    <source>
        <dbReference type="EMBL" id="SVD21339.1"/>
    </source>
</evidence>
<dbReference type="AlphaFoldDB" id="A0A382TGU8"/>
<proteinExistence type="predicted"/>
<sequence>DYVVKPFEVDELVVFIDRLEERQMLYDSQSRLLGENIEYAEMQQTYQTALEMIDSLDGEVLAERFIRALGDICQAKGVALWMPTETGNHFHLKRVEGNLEQLTIETSLSSDNLSQSKTLFRGDPLLTNGGPTEGSIESNYGETLLAPLARNGELFGLAQCFLPKKERFSQRDLTHAAILSDFGTTALLHSRQYYQARTSGTVSSFGVLDQMLLFMEELEREREKSRRYHRSFGLLELPLERLFRALEQEGHTEDIKTGLQAAVREALREFDVLCWDESHSLFCLLPESSFLNCLTLGELVVR</sequence>
<reference evidence="2" key="1">
    <citation type="submission" date="2018-05" db="EMBL/GenBank/DDBJ databases">
        <authorList>
            <person name="Lanie J.A."/>
            <person name="Ng W.-L."/>
            <person name="Kazmierczak K.M."/>
            <person name="Andrzejewski T.M."/>
            <person name="Davidsen T.M."/>
            <person name="Wayne K.J."/>
            <person name="Tettelin H."/>
            <person name="Glass J.I."/>
            <person name="Rusch D."/>
            <person name="Podicherti R."/>
            <person name="Tsui H.-C.T."/>
            <person name="Winkler M.E."/>
        </authorList>
    </citation>
    <scope>NUCLEOTIDE SEQUENCE</scope>
</reference>
<accession>A0A382TGU8</accession>
<dbReference type="InterPro" id="IPR029016">
    <property type="entry name" value="GAF-like_dom_sf"/>
</dbReference>
<protein>
    <recommendedName>
        <fullName evidence="1">GAF domain-containing protein</fullName>
    </recommendedName>
</protein>
<feature type="non-terminal residue" evidence="2">
    <location>
        <position position="1"/>
    </location>
</feature>
<organism evidence="2">
    <name type="scientific">marine metagenome</name>
    <dbReference type="NCBI Taxonomy" id="408172"/>
    <lineage>
        <taxon>unclassified sequences</taxon>
        <taxon>metagenomes</taxon>
        <taxon>ecological metagenomes</taxon>
    </lineage>
</organism>
<gene>
    <name evidence="2" type="ORF">METZ01_LOCUS374193</name>
</gene>
<dbReference type="SUPFAM" id="SSF55781">
    <property type="entry name" value="GAF domain-like"/>
    <property type="match status" value="1"/>
</dbReference>
<name>A0A382TGU8_9ZZZZ</name>
<dbReference type="EMBL" id="UINC01136521">
    <property type="protein sequence ID" value="SVD21339.1"/>
    <property type="molecule type" value="Genomic_DNA"/>
</dbReference>
<feature type="non-terminal residue" evidence="2">
    <location>
        <position position="302"/>
    </location>
</feature>
<dbReference type="Pfam" id="PF01590">
    <property type="entry name" value="GAF"/>
    <property type="match status" value="1"/>
</dbReference>
<feature type="domain" description="GAF" evidence="1">
    <location>
        <begin position="59"/>
        <end position="182"/>
    </location>
</feature>
<evidence type="ECO:0000259" key="1">
    <source>
        <dbReference type="Pfam" id="PF01590"/>
    </source>
</evidence>